<protein>
    <recommendedName>
        <fullName evidence="3">Integrase zinc-binding domain-containing protein</fullName>
    </recommendedName>
</protein>
<gene>
    <name evidence="4" type="ORF">CBR_g49880</name>
</gene>
<evidence type="ECO:0000313" key="5">
    <source>
        <dbReference type="Proteomes" id="UP000265515"/>
    </source>
</evidence>
<dbReference type="PANTHER" id="PTHR47266">
    <property type="entry name" value="ENDONUCLEASE-RELATED"/>
    <property type="match status" value="1"/>
</dbReference>
<reference evidence="4 5" key="1">
    <citation type="journal article" date="2018" name="Cell">
        <title>The Chara Genome: Secondary Complexity and Implications for Plant Terrestrialization.</title>
        <authorList>
            <person name="Nishiyama T."/>
            <person name="Sakayama H."/>
            <person name="Vries J.D."/>
            <person name="Buschmann H."/>
            <person name="Saint-Marcoux D."/>
            <person name="Ullrich K.K."/>
            <person name="Haas F.B."/>
            <person name="Vanderstraeten L."/>
            <person name="Becker D."/>
            <person name="Lang D."/>
            <person name="Vosolsobe S."/>
            <person name="Rombauts S."/>
            <person name="Wilhelmsson P.K.I."/>
            <person name="Janitza P."/>
            <person name="Kern R."/>
            <person name="Heyl A."/>
            <person name="Rumpler F."/>
            <person name="Villalobos L.I.A.C."/>
            <person name="Clay J.M."/>
            <person name="Skokan R."/>
            <person name="Toyoda A."/>
            <person name="Suzuki Y."/>
            <person name="Kagoshima H."/>
            <person name="Schijlen E."/>
            <person name="Tajeshwar N."/>
            <person name="Catarino B."/>
            <person name="Hetherington A.J."/>
            <person name="Saltykova A."/>
            <person name="Bonnot C."/>
            <person name="Breuninger H."/>
            <person name="Symeonidi A."/>
            <person name="Radhakrishnan G.V."/>
            <person name="Van Nieuwerburgh F."/>
            <person name="Deforce D."/>
            <person name="Chang C."/>
            <person name="Karol K.G."/>
            <person name="Hedrich R."/>
            <person name="Ulvskov P."/>
            <person name="Glockner G."/>
            <person name="Delwiche C.F."/>
            <person name="Petrasek J."/>
            <person name="Van de Peer Y."/>
            <person name="Friml J."/>
            <person name="Beilby M."/>
            <person name="Dolan L."/>
            <person name="Kohara Y."/>
            <person name="Sugano S."/>
            <person name="Fujiyama A."/>
            <person name="Delaux P.-M."/>
            <person name="Quint M."/>
            <person name="TheiBen G."/>
            <person name="Hagemann M."/>
            <person name="Harholt J."/>
            <person name="Dunand C."/>
            <person name="Zachgo S."/>
            <person name="Langdale J."/>
            <person name="Maumus F."/>
            <person name="Straeten D.V.D."/>
            <person name="Gould S.B."/>
            <person name="Rensing S.A."/>
        </authorList>
    </citation>
    <scope>NUCLEOTIDE SEQUENCE [LARGE SCALE GENOMIC DNA]</scope>
    <source>
        <strain evidence="4 5">S276</strain>
    </source>
</reference>
<dbReference type="OrthoDB" id="425619at2759"/>
<dbReference type="EMBL" id="BFEA01000005">
    <property type="protein sequence ID" value="GBG59615.1"/>
    <property type="molecule type" value="Genomic_DNA"/>
</dbReference>
<dbReference type="GO" id="GO:0003676">
    <property type="term" value="F:nucleic acid binding"/>
    <property type="evidence" value="ECO:0007669"/>
    <property type="project" value="InterPro"/>
</dbReference>
<feature type="region of interest" description="Disordered" evidence="2">
    <location>
        <begin position="1"/>
        <end position="26"/>
    </location>
</feature>
<evidence type="ECO:0000313" key="4">
    <source>
        <dbReference type="EMBL" id="GBG59615.1"/>
    </source>
</evidence>
<sequence>MAEASALTSHGLTASEASELTGHGGGSAKLTWATIDKGVEDGSLDQVVQHQMRMRRRKRKKRDATASGTPGVKRIVTDVLAELGYGKDAEVQKKVVIVVQGRVSEVVDEETGHDDYGGEETISQVLTMAQRKQRNLLTGGQGSGKGQIPQTVAAPPTAVVSAPILAEEARTIEESPTQVEEHEQLMGGMYLLTNTLLQGDFDRKGSFSPIEGEDFVPESQDDEFEEGKIKEVFRAKEYNGIYLELGLLLSCEMKNRDVSDKAQKIRHLYVVRDDHLFIKRQVRNPKRIMCGRNRQIDIIATLHDGIAGGHRGLNAMYAKISELYYWDEMLNMVIEYCQSCVPCQERSPQRPGEPLHPRLEKEVGAAVRLDLLFMPVGENGCNYIFDARDNLTGFVDGRAIRTKTGPVLASCIEEYYLCYPFVKEFVMDRGSKFTCNEVRTLLARDDGGHYDEEEPVGPVQAAGPLPTHGHEQVESRQITSSDLRGPSPKLPEEGEDVPSETPLGSLEAHLDASQWGTSQLGVDPVEPARYEPAEGLQGPEPGTEPREPGELQTEEVITVGDDTPPHTPVPEQVRQPWPEGIPEADSGEVLAPAPEAITSPRKVAETGGQEEDERAGVRTTVDSWLAEHPTEHSDTEMPASDEPPPELSHVERGVSAKAPARETHEARTGRALRETAEEKSTRVQARLAVIYEKKVRMEAAGVAPTLPVDSGTSEQRIDEMWARYERRRDAARLRSQETGQEGERADEIKENEDLGFSAARMAIERAERRIRQAATTSFQRYTLLSDELVAAKLEVEQLSTLLAEERAENRAWKTRMEVREVDVRTMETQVRILAA</sequence>
<dbReference type="InterPro" id="IPR036397">
    <property type="entry name" value="RNaseH_sf"/>
</dbReference>
<feature type="region of interest" description="Disordered" evidence="2">
    <location>
        <begin position="446"/>
        <end position="503"/>
    </location>
</feature>
<evidence type="ECO:0000256" key="1">
    <source>
        <dbReference type="SAM" id="Coils"/>
    </source>
</evidence>
<feature type="coiled-coil region" evidence="1">
    <location>
        <begin position="788"/>
        <end position="815"/>
    </location>
</feature>
<evidence type="ECO:0000256" key="2">
    <source>
        <dbReference type="SAM" id="MobiDB-lite"/>
    </source>
</evidence>
<feature type="compositionally biased region" description="Polar residues" evidence="2">
    <location>
        <begin position="1"/>
        <end position="18"/>
    </location>
</feature>
<keyword evidence="5" id="KW-1185">Reference proteome</keyword>
<feature type="domain" description="Integrase zinc-binding" evidence="3">
    <location>
        <begin position="295"/>
        <end position="348"/>
    </location>
</feature>
<comment type="caution">
    <text evidence="4">The sequence shown here is derived from an EMBL/GenBank/DDBJ whole genome shotgun (WGS) entry which is preliminary data.</text>
</comment>
<dbReference type="Pfam" id="PF17921">
    <property type="entry name" value="Integrase_H2C2"/>
    <property type="match status" value="1"/>
</dbReference>
<dbReference type="InterPro" id="IPR012337">
    <property type="entry name" value="RNaseH-like_sf"/>
</dbReference>
<evidence type="ECO:0000259" key="3">
    <source>
        <dbReference type="Pfam" id="PF17921"/>
    </source>
</evidence>
<accession>A0A388JPA3</accession>
<dbReference type="Gene3D" id="1.10.340.70">
    <property type="match status" value="1"/>
</dbReference>
<dbReference type="SUPFAM" id="SSF53098">
    <property type="entry name" value="Ribonuclease H-like"/>
    <property type="match status" value="1"/>
</dbReference>
<name>A0A388JPA3_CHABU</name>
<organism evidence="4 5">
    <name type="scientific">Chara braunii</name>
    <name type="common">Braun's stonewort</name>
    <dbReference type="NCBI Taxonomy" id="69332"/>
    <lineage>
        <taxon>Eukaryota</taxon>
        <taxon>Viridiplantae</taxon>
        <taxon>Streptophyta</taxon>
        <taxon>Charophyceae</taxon>
        <taxon>Charales</taxon>
        <taxon>Characeae</taxon>
        <taxon>Chara</taxon>
    </lineage>
</organism>
<dbReference type="Proteomes" id="UP000265515">
    <property type="component" value="Unassembled WGS sequence"/>
</dbReference>
<feature type="compositionally biased region" description="Basic and acidic residues" evidence="2">
    <location>
        <begin position="648"/>
        <end position="679"/>
    </location>
</feature>
<dbReference type="InterPro" id="IPR041588">
    <property type="entry name" value="Integrase_H2C2"/>
</dbReference>
<proteinExistence type="predicted"/>
<dbReference type="Gramene" id="GBG59615">
    <property type="protein sequence ID" value="GBG59615"/>
    <property type="gene ID" value="CBR_g49880"/>
</dbReference>
<dbReference type="AlphaFoldDB" id="A0A388JPA3"/>
<keyword evidence="1" id="KW-0175">Coiled coil</keyword>
<dbReference type="Gene3D" id="3.30.420.10">
    <property type="entry name" value="Ribonuclease H-like superfamily/Ribonuclease H"/>
    <property type="match status" value="1"/>
</dbReference>
<feature type="region of interest" description="Disordered" evidence="2">
    <location>
        <begin position="518"/>
        <end position="679"/>
    </location>
</feature>
<dbReference type="InterPro" id="IPR052160">
    <property type="entry name" value="Gypsy_RT_Integrase-like"/>
</dbReference>